<dbReference type="AlphaFoldDB" id="A0A8J5M8G2"/>
<keyword evidence="8 10" id="KW-1133">Transmembrane helix</keyword>
<organism evidence="13 14">
    <name type="scientific">Zingiber officinale</name>
    <name type="common">Ginger</name>
    <name type="synonym">Amomum zingiber</name>
    <dbReference type="NCBI Taxonomy" id="94328"/>
    <lineage>
        <taxon>Eukaryota</taxon>
        <taxon>Viridiplantae</taxon>
        <taxon>Streptophyta</taxon>
        <taxon>Embryophyta</taxon>
        <taxon>Tracheophyta</taxon>
        <taxon>Spermatophyta</taxon>
        <taxon>Magnoliopsida</taxon>
        <taxon>Liliopsida</taxon>
        <taxon>Zingiberales</taxon>
        <taxon>Zingiberaceae</taxon>
        <taxon>Zingiber</taxon>
    </lineage>
</organism>
<comment type="catalytic activity">
    <reaction evidence="1">
        <text>S-ubiquitinyl-[E2 ubiquitin-conjugating enzyme]-L-cysteine + [acceptor protein]-L-lysine = [E2 ubiquitin-conjugating enzyme]-L-cysteine + N(6)-ubiquitinyl-[acceptor protein]-L-lysine.</text>
        <dbReference type="EC" id="2.3.2.27"/>
    </reaction>
</comment>
<feature type="transmembrane region" description="Helical" evidence="10">
    <location>
        <begin position="893"/>
        <end position="912"/>
    </location>
</feature>
<protein>
    <recommendedName>
        <fullName evidence="4">RING-type E3 ubiquitin transferase</fullName>
        <ecNumber evidence="4">2.3.2.27</ecNumber>
    </recommendedName>
</protein>
<dbReference type="EMBL" id="JACMSC010000001">
    <property type="protein sequence ID" value="KAG6536970.1"/>
    <property type="molecule type" value="Genomic_DNA"/>
</dbReference>
<dbReference type="Pfam" id="PF11145">
    <property type="entry name" value="DUF2921"/>
    <property type="match status" value="1"/>
</dbReference>
<keyword evidence="6 10" id="KW-0812">Transmembrane</keyword>
<feature type="transmembrane region" description="Helical" evidence="10">
    <location>
        <begin position="773"/>
        <end position="792"/>
    </location>
</feature>
<evidence type="ECO:0000256" key="3">
    <source>
        <dbReference type="ARBA" id="ARBA00004906"/>
    </source>
</evidence>
<accession>A0A8J5M8G2</accession>
<keyword evidence="5" id="KW-0808">Transferase</keyword>
<dbReference type="Proteomes" id="UP000734854">
    <property type="component" value="Unassembled WGS sequence"/>
</dbReference>
<feature type="transmembrane region" description="Helical" evidence="10">
    <location>
        <begin position="813"/>
        <end position="835"/>
    </location>
</feature>
<evidence type="ECO:0000256" key="7">
    <source>
        <dbReference type="ARBA" id="ARBA00022786"/>
    </source>
</evidence>
<comment type="pathway">
    <text evidence="3">Protein modification; protein ubiquitination.</text>
</comment>
<dbReference type="EC" id="2.3.2.27" evidence="4"/>
<keyword evidence="9 10" id="KW-0472">Membrane</keyword>
<evidence type="ECO:0000256" key="2">
    <source>
        <dbReference type="ARBA" id="ARBA00004127"/>
    </source>
</evidence>
<feature type="transmembrane region" description="Helical" evidence="10">
    <location>
        <begin position="688"/>
        <end position="712"/>
    </location>
</feature>
<evidence type="ECO:0000259" key="12">
    <source>
        <dbReference type="Pfam" id="PF25333"/>
    </source>
</evidence>
<dbReference type="Pfam" id="PF25333">
    <property type="entry name" value="DUF2921_N"/>
    <property type="match status" value="3"/>
</dbReference>
<dbReference type="GO" id="GO:0012505">
    <property type="term" value="C:endomembrane system"/>
    <property type="evidence" value="ECO:0007669"/>
    <property type="project" value="UniProtKB-SubCell"/>
</dbReference>
<feature type="transmembrane region" description="Helical" evidence="10">
    <location>
        <begin position="657"/>
        <end position="676"/>
    </location>
</feature>
<evidence type="ECO:0000256" key="4">
    <source>
        <dbReference type="ARBA" id="ARBA00012483"/>
    </source>
</evidence>
<keyword evidence="14" id="KW-1185">Reference proteome</keyword>
<keyword evidence="7" id="KW-0833">Ubl conjugation pathway</keyword>
<feature type="domain" description="SWEET-like" evidence="11">
    <location>
        <begin position="645"/>
        <end position="924"/>
    </location>
</feature>
<name>A0A8J5M8G2_ZINOF</name>
<sequence length="940" mass="104453">MFNVGIPVLPARPRYFHPLFALPVSSMATTCFSPLSRASPLSVIVLLLLLCSFTTSSDVLYSEHCSSVVSESAVSDDALDPSASAHFQLSSGVVFGADALLGGNSSVLPAYFFFRLRSLLPTQTLGVVQIAATLILRSGGSSVPVRGRHVLGSSDVHFHQVRPRLPRTFFQRGMVSLDLTGVWSEASGKLCMVGNGRGRSLEGNNLQVSALLKLDYPKVVNITSSLIKGSLQSLDASGSLNHFDQVSVLAYAPEKYEYTQISHAKNSCNRVNDESLGLQSHSLCYYLRSLSRVRFELDYEKNCSTSSCGPFAPGSRFTPHTMSFHQTQCSDDGLVHAYVGFSNYDGFSLGTSLIPGKVLVSEGFWDPVKHQLCLVACRIQNSGHLLEDSTVDACTIRICLWFPAVWSIENRSISVGQIWSNNNEKISGYFDPVSFWSIDNYMGSLPGLNYNYTRLELARKSCVSDSSKSARKKKYPDGKSFRDFRFDASARNSQGNSTWCYFNPVSIGQTIYGNMFVQNEESLPVSVNVESYSLQNISYEIQLMLSNSSFSMNKAEKISAEGIYNAHTGLLCLVGCRVVAPLAAKQQMKRHETMDCEIIINIQLAPLNRREGDKIHGTIRSTRDNKDPLFIEPLDITSSTIYIEQATQSIWRMDVELIMVMVSLTSSCIFVGLQLFHVKKKPEVLPSISIIMLVILTLGYMIPLVLNFQALFRPSSNQNVFLWSGGWLEVNEVIVRVVTMIAFLLQFRFLQLSWTARSSNEGTSGLWLAEKNTIKTCLPLYLVGGLIAWLVHTIYSQSRVRRRPLYANQLQDSLWGSLISYASLILDGFLLPQVIFNVFSGSKEKALAPSFYVGNTVVRGLPHAYDAYRSRYYVPPLNSSYIYASPYEGFYSMAWDIIVPCGGILLALLVFLQQRYGGCFISPSKNIEPRTYELVPVVVS</sequence>
<comment type="subcellular location">
    <subcellularLocation>
        <location evidence="2">Endomembrane system</location>
        <topology evidence="2">Multi-pass membrane protein</topology>
    </subcellularLocation>
</comment>
<dbReference type="GO" id="GO:0061630">
    <property type="term" value="F:ubiquitin protein ligase activity"/>
    <property type="evidence" value="ECO:0007669"/>
    <property type="project" value="UniProtKB-EC"/>
</dbReference>
<dbReference type="InterPro" id="IPR057425">
    <property type="entry name" value="DUF2921_N"/>
</dbReference>
<evidence type="ECO:0000313" key="13">
    <source>
        <dbReference type="EMBL" id="KAG6536970.1"/>
    </source>
</evidence>
<evidence type="ECO:0000313" key="14">
    <source>
        <dbReference type="Proteomes" id="UP000734854"/>
    </source>
</evidence>
<evidence type="ECO:0000259" key="11">
    <source>
        <dbReference type="Pfam" id="PF11145"/>
    </source>
</evidence>
<reference evidence="13 14" key="1">
    <citation type="submission" date="2020-08" db="EMBL/GenBank/DDBJ databases">
        <title>Plant Genome Project.</title>
        <authorList>
            <person name="Zhang R.-G."/>
        </authorList>
    </citation>
    <scope>NUCLEOTIDE SEQUENCE [LARGE SCALE GENOMIC DNA]</scope>
    <source>
        <tissue evidence="13">Rhizome</tissue>
    </source>
</reference>
<feature type="domain" description="DUF2921" evidence="12">
    <location>
        <begin position="264"/>
        <end position="434"/>
    </location>
</feature>
<proteinExistence type="predicted"/>
<evidence type="ECO:0000256" key="10">
    <source>
        <dbReference type="SAM" id="Phobius"/>
    </source>
</evidence>
<gene>
    <name evidence="13" type="ORF">ZIOFF_002048</name>
</gene>
<evidence type="ECO:0000256" key="8">
    <source>
        <dbReference type="ARBA" id="ARBA00022989"/>
    </source>
</evidence>
<dbReference type="InterPro" id="IPR021319">
    <property type="entry name" value="DUF2921"/>
</dbReference>
<evidence type="ECO:0000256" key="9">
    <source>
        <dbReference type="ARBA" id="ARBA00023136"/>
    </source>
</evidence>
<evidence type="ECO:0000256" key="5">
    <source>
        <dbReference type="ARBA" id="ARBA00022679"/>
    </source>
</evidence>
<comment type="caution">
    <text evidence="13">The sequence shown here is derived from an EMBL/GenBank/DDBJ whole genome shotgun (WGS) entry which is preliminary data.</text>
</comment>
<evidence type="ECO:0000256" key="1">
    <source>
        <dbReference type="ARBA" id="ARBA00000900"/>
    </source>
</evidence>
<dbReference type="PANTHER" id="PTHR33389:SF18">
    <property type="entry name" value="OS01G0677900 PROTEIN"/>
    <property type="match status" value="1"/>
</dbReference>
<feature type="domain" description="DUF2921" evidence="12">
    <location>
        <begin position="459"/>
        <end position="635"/>
    </location>
</feature>
<dbReference type="OrthoDB" id="756308at2759"/>
<dbReference type="PANTHER" id="PTHR33389">
    <property type="entry name" value="FAMILY PROTEIN, PUTATIVE (DUF2921)-RELATED"/>
    <property type="match status" value="1"/>
</dbReference>
<evidence type="ECO:0000256" key="6">
    <source>
        <dbReference type="ARBA" id="ARBA00022692"/>
    </source>
</evidence>
<feature type="domain" description="DUF2921" evidence="12">
    <location>
        <begin position="61"/>
        <end position="247"/>
    </location>
</feature>